<evidence type="ECO:0000256" key="2">
    <source>
        <dbReference type="PROSITE-ProRule" id="PRU00708"/>
    </source>
</evidence>
<dbReference type="Pfam" id="PF17177">
    <property type="entry name" value="PPR_long"/>
    <property type="match status" value="1"/>
</dbReference>
<feature type="domain" description="PROP1-like PPR" evidence="3">
    <location>
        <begin position="277"/>
        <end position="409"/>
    </location>
</feature>
<dbReference type="PANTHER" id="PTHR46862:SF3">
    <property type="entry name" value="OS07G0661900 PROTEIN"/>
    <property type="match status" value="1"/>
</dbReference>
<dbReference type="InterPro" id="IPR033443">
    <property type="entry name" value="PROP1-like_PPR_dom"/>
</dbReference>
<evidence type="ECO:0000313" key="4">
    <source>
        <dbReference type="EMBL" id="KAK9202444.1"/>
    </source>
</evidence>
<dbReference type="NCBIfam" id="TIGR00756">
    <property type="entry name" value="PPR"/>
    <property type="match status" value="3"/>
</dbReference>
<sequence>MDGVDRVREIGIFLLQSSMAPCDCNMLPRSYSAYQVFVEITAPKPRLRLSWRNLSLHRKPAKWSRSLRSGPALEVIKAEDMGKTQVKDDTSRFTWIQIGPNITEEQKQAISQLPRKMTKSCKAFVKQIICVSPETGNLSDLLAAWVRFMKPRRADWLAVLKQLKLMEHPLYLQVAELALLEESFEANIRDHTKIIHGYGKKMQIQNAENTLLAMKRRGFICDQVTLTVMVDMYSKAGNLKMAEETFEEIKLLGEPLDKRSYGSMVMAYVRAGMLDRGEVLLREMDAQEVYVGSEVYKALLRGYSMNGNSEGAQRVFEAIQFAGITPDARMCALLINAYQMAGQSQKAYTAFENMRKAGLEPSDKCVALILSACEKENQLNRALEFLIDLERDGFMVGKEASCTLAAWFKRLGVVEEVEHVLREYGLRETYSKIPASQSIAL</sequence>
<feature type="repeat" description="PPR" evidence="2">
    <location>
        <begin position="257"/>
        <end position="291"/>
    </location>
</feature>
<organism evidence="4 5">
    <name type="scientific">Citrus x changshan-huyou</name>
    <dbReference type="NCBI Taxonomy" id="2935761"/>
    <lineage>
        <taxon>Eukaryota</taxon>
        <taxon>Viridiplantae</taxon>
        <taxon>Streptophyta</taxon>
        <taxon>Embryophyta</taxon>
        <taxon>Tracheophyta</taxon>
        <taxon>Spermatophyta</taxon>
        <taxon>Magnoliopsida</taxon>
        <taxon>eudicotyledons</taxon>
        <taxon>Gunneridae</taxon>
        <taxon>Pentapetalae</taxon>
        <taxon>rosids</taxon>
        <taxon>malvids</taxon>
        <taxon>Sapindales</taxon>
        <taxon>Rutaceae</taxon>
        <taxon>Aurantioideae</taxon>
        <taxon>Citrus</taxon>
    </lineage>
</organism>
<feature type="repeat" description="PPR" evidence="2">
    <location>
        <begin position="222"/>
        <end position="256"/>
    </location>
</feature>
<evidence type="ECO:0000259" key="3">
    <source>
        <dbReference type="Pfam" id="PF17177"/>
    </source>
</evidence>
<dbReference type="InterPro" id="IPR011990">
    <property type="entry name" value="TPR-like_helical_dom_sf"/>
</dbReference>
<feature type="repeat" description="PPR" evidence="2">
    <location>
        <begin position="292"/>
        <end position="326"/>
    </location>
</feature>
<dbReference type="PANTHER" id="PTHR46862">
    <property type="entry name" value="OS07G0661900 PROTEIN"/>
    <property type="match status" value="1"/>
</dbReference>
<evidence type="ECO:0000313" key="5">
    <source>
        <dbReference type="Proteomes" id="UP001428341"/>
    </source>
</evidence>
<reference evidence="4 5" key="1">
    <citation type="submission" date="2024-05" db="EMBL/GenBank/DDBJ databases">
        <title>Haplotype-resolved chromosome-level genome assembly of Huyou (Citrus changshanensis).</title>
        <authorList>
            <person name="Miao C."/>
            <person name="Chen W."/>
            <person name="Wu Y."/>
            <person name="Wang L."/>
            <person name="Zhao S."/>
            <person name="Grierson D."/>
            <person name="Xu C."/>
            <person name="Chen K."/>
        </authorList>
    </citation>
    <scope>NUCLEOTIDE SEQUENCE [LARGE SCALE GENOMIC DNA]</scope>
    <source>
        <strain evidence="4">01-14</strain>
        <tissue evidence="4">Leaf</tissue>
    </source>
</reference>
<protein>
    <recommendedName>
        <fullName evidence="3">PROP1-like PPR domain-containing protein</fullName>
    </recommendedName>
</protein>
<feature type="repeat" description="PPR" evidence="2">
    <location>
        <begin position="327"/>
        <end position="361"/>
    </location>
</feature>
<dbReference type="Pfam" id="PF01535">
    <property type="entry name" value="PPR"/>
    <property type="match status" value="2"/>
</dbReference>
<evidence type="ECO:0000256" key="1">
    <source>
        <dbReference type="ARBA" id="ARBA00022737"/>
    </source>
</evidence>
<name>A0AAP0QPR7_9ROSI</name>
<keyword evidence="1" id="KW-0677">Repeat</keyword>
<accession>A0AAP0QPR7</accession>
<dbReference type="InterPro" id="IPR002885">
    <property type="entry name" value="PPR_rpt"/>
</dbReference>
<dbReference type="PROSITE" id="PS51375">
    <property type="entry name" value="PPR"/>
    <property type="match status" value="4"/>
</dbReference>
<gene>
    <name evidence="4" type="ORF">WN944_017655</name>
</gene>
<keyword evidence="5" id="KW-1185">Reference proteome</keyword>
<dbReference type="AlphaFoldDB" id="A0AAP0QPR7"/>
<dbReference type="EMBL" id="JBCGBO010000005">
    <property type="protein sequence ID" value="KAK9202444.1"/>
    <property type="molecule type" value="Genomic_DNA"/>
</dbReference>
<comment type="caution">
    <text evidence="4">The sequence shown here is derived from an EMBL/GenBank/DDBJ whole genome shotgun (WGS) entry which is preliminary data.</text>
</comment>
<dbReference type="Gene3D" id="1.25.40.10">
    <property type="entry name" value="Tetratricopeptide repeat domain"/>
    <property type="match status" value="2"/>
</dbReference>
<dbReference type="Proteomes" id="UP001428341">
    <property type="component" value="Unassembled WGS sequence"/>
</dbReference>
<proteinExistence type="predicted"/>